<evidence type="ECO:0000256" key="1">
    <source>
        <dbReference type="SAM" id="MobiDB-lite"/>
    </source>
</evidence>
<proteinExistence type="predicted"/>
<accession>A0A6A4IP68</accession>
<keyword evidence="3" id="KW-1185">Reference proteome</keyword>
<feature type="region of interest" description="Disordered" evidence="1">
    <location>
        <begin position="1"/>
        <end position="110"/>
    </location>
</feature>
<name>A0A6A4IP68_9AGAR</name>
<reference evidence="2" key="1">
    <citation type="journal article" date="2019" name="Environ. Microbiol.">
        <title>Fungal ecological strategies reflected in gene transcription - a case study of two litter decomposers.</title>
        <authorList>
            <person name="Barbi F."/>
            <person name="Kohler A."/>
            <person name="Barry K."/>
            <person name="Baskaran P."/>
            <person name="Daum C."/>
            <person name="Fauchery L."/>
            <person name="Ihrmark K."/>
            <person name="Kuo A."/>
            <person name="LaButti K."/>
            <person name="Lipzen A."/>
            <person name="Morin E."/>
            <person name="Grigoriev I.V."/>
            <person name="Henrissat B."/>
            <person name="Lindahl B."/>
            <person name="Martin F."/>
        </authorList>
    </citation>
    <scope>NUCLEOTIDE SEQUENCE</scope>
    <source>
        <strain evidence="2">JB14</strain>
    </source>
</reference>
<organism evidence="2 3">
    <name type="scientific">Gymnopus androsaceus JB14</name>
    <dbReference type="NCBI Taxonomy" id="1447944"/>
    <lineage>
        <taxon>Eukaryota</taxon>
        <taxon>Fungi</taxon>
        <taxon>Dikarya</taxon>
        <taxon>Basidiomycota</taxon>
        <taxon>Agaricomycotina</taxon>
        <taxon>Agaricomycetes</taxon>
        <taxon>Agaricomycetidae</taxon>
        <taxon>Agaricales</taxon>
        <taxon>Marasmiineae</taxon>
        <taxon>Omphalotaceae</taxon>
        <taxon>Gymnopus</taxon>
    </lineage>
</organism>
<evidence type="ECO:0000313" key="2">
    <source>
        <dbReference type="EMBL" id="KAE9410115.1"/>
    </source>
</evidence>
<feature type="compositionally biased region" description="Low complexity" evidence="1">
    <location>
        <begin position="39"/>
        <end position="50"/>
    </location>
</feature>
<feature type="compositionally biased region" description="Basic and acidic residues" evidence="1">
    <location>
        <begin position="16"/>
        <end position="35"/>
    </location>
</feature>
<sequence length="528" mass="58478">MYPTSSSSHSSQTFHNELKGRYGNGEERYLTEYPKHSHSSSAIFSSPAMHSRSRPSHRPSPSRSASHQHSRSLQYSPPNFDYSHGSYDRRSSSPLTSASSPPPMTSPLIAPIRMHANYEPKVRIVGRDREESYHFCDSEYDSDFSRFSRRNDEDNWRPSLPSFKSLFGSGEHHKDPSPKITLSPLNFPLPPIRAQHRRAVSSVHALAGVEACAATNLSDAADPQCLQLHVQQSRANDRAVLSDPDHTIHSGEQQCQSNPAFPAYPVKISHQAPHRQKLLFSDADPTPDTPEERGTKFLSPVKGSPYPRRTYFLVSSERGRRSPEPNTTRCGLYQLAEIAEKARSDLPECTALEVVPEPTEESIIYSASSPFSSPVGYQSSLPPSSPPTSEAQLSPMLPEKELSEPTTLPLADVKNLTFSASDRIEPSKPIVAATSHLGDNGEKDTQEMKSPMTVVLIQDLNSNVVNNESPSHGLSTVTLYGNIDADMESKQTLDMVESGEQYHFWFIPQLTITVFSTRIAAVAISQLR</sequence>
<gene>
    <name evidence="2" type="ORF">BT96DRAFT_469201</name>
</gene>
<evidence type="ECO:0000313" key="3">
    <source>
        <dbReference type="Proteomes" id="UP000799118"/>
    </source>
</evidence>
<dbReference type="EMBL" id="ML769386">
    <property type="protein sequence ID" value="KAE9410115.1"/>
    <property type="molecule type" value="Genomic_DNA"/>
</dbReference>
<feature type="region of interest" description="Disordered" evidence="1">
    <location>
        <begin position="280"/>
        <end position="303"/>
    </location>
</feature>
<feature type="compositionally biased region" description="Low complexity" evidence="1">
    <location>
        <begin position="1"/>
        <end position="11"/>
    </location>
</feature>
<feature type="region of interest" description="Disordered" evidence="1">
    <location>
        <begin position="374"/>
        <end position="394"/>
    </location>
</feature>
<protein>
    <submittedName>
        <fullName evidence="2">Uncharacterized protein</fullName>
    </submittedName>
</protein>
<dbReference type="OrthoDB" id="3069142at2759"/>
<dbReference type="AlphaFoldDB" id="A0A6A4IP68"/>
<dbReference type="Proteomes" id="UP000799118">
    <property type="component" value="Unassembled WGS sequence"/>
</dbReference>